<dbReference type="OrthoDB" id="9804920at2"/>
<dbReference type="InterPro" id="IPR008257">
    <property type="entry name" value="Pept_M19"/>
</dbReference>
<protein>
    <submittedName>
        <fullName evidence="3">Membrane dipeptidase</fullName>
    </submittedName>
</protein>
<dbReference type="Proteomes" id="UP000433652">
    <property type="component" value="Unassembled WGS sequence"/>
</dbReference>
<evidence type="ECO:0000313" key="4">
    <source>
        <dbReference type="Proteomes" id="UP000433652"/>
    </source>
</evidence>
<name>A0A6I4STF4_9SPHN</name>
<evidence type="ECO:0000256" key="1">
    <source>
        <dbReference type="SAM" id="MobiDB-lite"/>
    </source>
</evidence>
<dbReference type="PANTHER" id="PTHR10443">
    <property type="entry name" value="MICROSOMAL DIPEPTIDASE"/>
    <property type="match status" value="1"/>
</dbReference>
<dbReference type="PROSITE" id="PS51365">
    <property type="entry name" value="RENAL_DIPEPTIDASE_2"/>
    <property type="match status" value="1"/>
</dbReference>
<evidence type="ECO:0000313" key="3">
    <source>
        <dbReference type="EMBL" id="MXO58210.1"/>
    </source>
</evidence>
<accession>A0A6I4STF4</accession>
<proteinExistence type="predicted"/>
<dbReference type="SUPFAM" id="SSF51556">
    <property type="entry name" value="Metallo-dependent hydrolases"/>
    <property type="match status" value="1"/>
</dbReference>
<organism evidence="3 4">
    <name type="scientific">Croceibacterium salegens</name>
    <dbReference type="NCBI Taxonomy" id="1737568"/>
    <lineage>
        <taxon>Bacteria</taxon>
        <taxon>Pseudomonadati</taxon>
        <taxon>Pseudomonadota</taxon>
        <taxon>Alphaproteobacteria</taxon>
        <taxon>Sphingomonadales</taxon>
        <taxon>Erythrobacteraceae</taxon>
        <taxon>Croceibacterium</taxon>
    </lineage>
</organism>
<dbReference type="EMBL" id="WTYM01000022">
    <property type="protein sequence ID" value="MXO58210.1"/>
    <property type="molecule type" value="Genomic_DNA"/>
</dbReference>
<comment type="caution">
    <text evidence="3">The sequence shown here is derived from an EMBL/GenBank/DDBJ whole genome shotgun (WGS) entry which is preliminary data.</text>
</comment>
<dbReference type="AlphaFoldDB" id="A0A6I4STF4"/>
<sequence>MKRLILPLAVLLTSVPLAAQTPEQTAEAALREAPVWDGHNDVPEGLRNRRGNVLAGFDFNDTTHEPDPRTGGTSAMNTDFKRMAQGHLGAQFWSIYVSADLAEPQAVLETLEQIDVLKRLVAKYPDRMMLATSSADVAAAFRQGKVASLMGIEGGHSIGSSLGALRQMYALGARYMTLTHYKNTPWADSADDKPVHGGLTDFGRDVVREMNRLGMVVDLSHVSADTMRDALEVARAPVMFSHSNTAALTDESRNVPDDVLATLKDNGGIVMVTGVADFISEGRRSWLAEQAAEKARLEWLWQGQPGKVAERLQVWLKDHPPVAVTVSELADHVDHIRAVAGIDHIGVGGDYDGWYAFPVGMEDVSGYPKLFAELARRGYSKADLEKISSGNMMRVMKAVEAYAAAHRGDPPIERPVK</sequence>
<feature type="chain" id="PRO_5026151225" evidence="2">
    <location>
        <begin position="20"/>
        <end position="417"/>
    </location>
</feature>
<dbReference type="Gene3D" id="3.20.20.140">
    <property type="entry name" value="Metal-dependent hydrolases"/>
    <property type="match status" value="1"/>
</dbReference>
<dbReference type="RefSeq" id="WP_159791498.1">
    <property type="nucleotide sequence ID" value="NZ_WTYM01000022.1"/>
</dbReference>
<dbReference type="GO" id="GO:0070573">
    <property type="term" value="F:metallodipeptidase activity"/>
    <property type="evidence" value="ECO:0007669"/>
    <property type="project" value="InterPro"/>
</dbReference>
<keyword evidence="4" id="KW-1185">Reference proteome</keyword>
<evidence type="ECO:0000256" key="2">
    <source>
        <dbReference type="SAM" id="SignalP"/>
    </source>
</evidence>
<reference evidence="3 4" key="1">
    <citation type="submission" date="2019-12" db="EMBL/GenBank/DDBJ databases">
        <title>Genomic-based taxomic classification of the family Erythrobacteraceae.</title>
        <authorList>
            <person name="Xu L."/>
        </authorList>
    </citation>
    <scope>NUCLEOTIDE SEQUENCE [LARGE SCALE GENOMIC DNA]</scope>
    <source>
        <strain evidence="3 4">MCCC 1K01500</strain>
    </source>
</reference>
<feature type="region of interest" description="Disordered" evidence="1">
    <location>
        <begin position="57"/>
        <end position="76"/>
    </location>
</feature>
<dbReference type="CDD" id="cd01301">
    <property type="entry name" value="rDP_like"/>
    <property type="match status" value="1"/>
</dbReference>
<dbReference type="Pfam" id="PF01244">
    <property type="entry name" value="Peptidase_M19"/>
    <property type="match status" value="1"/>
</dbReference>
<dbReference type="InterPro" id="IPR032466">
    <property type="entry name" value="Metal_Hydrolase"/>
</dbReference>
<feature type="signal peptide" evidence="2">
    <location>
        <begin position="1"/>
        <end position="19"/>
    </location>
</feature>
<gene>
    <name evidence="3" type="ORF">GRI89_01445</name>
</gene>
<dbReference type="PANTHER" id="PTHR10443:SF12">
    <property type="entry name" value="DIPEPTIDASE"/>
    <property type="match status" value="1"/>
</dbReference>
<keyword evidence="2" id="KW-0732">Signal</keyword>
<dbReference type="GO" id="GO:0006508">
    <property type="term" value="P:proteolysis"/>
    <property type="evidence" value="ECO:0007669"/>
    <property type="project" value="InterPro"/>
</dbReference>